<evidence type="ECO:0000313" key="3">
    <source>
        <dbReference type="Proteomes" id="UP000037035"/>
    </source>
</evidence>
<evidence type="ECO:0000256" key="1">
    <source>
        <dbReference type="SAM" id="MobiDB-lite"/>
    </source>
</evidence>
<dbReference type="EMBL" id="LAVV01006738">
    <property type="protein sequence ID" value="KNZ58543.1"/>
    <property type="molecule type" value="Genomic_DNA"/>
</dbReference>
<dbReference type="VEuPathDB" id="FungiDB:VP01_1910g3"/>
<evidence type="ECO:0000313" key="2">
    <source>
        <dbReference type="EMBL" id="KNZ58543.1"/>
    </source>
</evidence>
<protein>
    <submittedName>
        <fullName evidence="2">Uncharacterized protein</fullName>
    </submittedName>
</protein>
<gene>
    <name evidence="2" type="ORF">VP01_1910g3</name>
</gene>
<dbReference type="Proteomes" id="UP000037035">
    <property type="component" value="Unassembled WGS sequence"/>
</dbReference>
<dbReference type="AlphaFoldDB" id="A0A0L6VCR4"/>
<feature type="region of interest" description="Disordered" evidence="1">
    <location>
        <begin position="109"/>
        <end position="129"/>
    </location>
</feature>
<organism evidence="2 3">
    <name type="scientific">Puccinia sorghi</name>
    <dbReference type="NCBI Taxonomy" id="27349"/>
    <lineage>
        <taxon>Eukaryota</taxon>
        <taxon>Fungi</taxon>
        <taxon>Dikarya</taxon>
        <taxon>Basidiomycota</taxon>
        <taxon>Pucciniomycotina</taxon>
        <taxon>Pucciniomycetes</taxon>
        <taxon>Pucciniales</taxon>
        <taxon>Pucciniaceae</taxon>
        <taxon>Puccinia</taxon>
    </lineage>
</organism>
<sequence>MADHTFISLFYGPDQSYPTSKAITFRGGSPFTNICKIQAQNLPCKQLTGSHEIPLFIKPNNNKEFIRITVDWVTLWTREMVRPKNPVITTLNPPNSLAFTFETRAEARNPEADCQTSTPEGISTNPQDIPTSATVIC</sequence>
<reference evidence="2 3" key="1">
    <citation type="submission" date="2015-08" db="EMBL/GenBank/DDBJ databases">
        <title>Next Generation Sequencing and Analysis of the Genome of Puccinia sorghi L Schw, the Causal Agent of Maize Common Rust.</title>
        <authorList>
            <person name="Rochi L."/>
            <person name="Burguener G."/>
            <person name="Darino M."/>
            <person name="Turjanski A."/>
            <person name="Kreff E."/>
            <person name="Dieguez M.J."/>
            <person name="Sacco F."/>
        </authorList>
    </citation>
    <scope>NUCLEOTIDE SEQUENCE [LARGE SCALE GENOMIC DNA]</scope>
    <source>
        <strain evidence="2 3">RO10H11247</strain>
    </source>
</reference>
<name>A0A0L6VCR4_9BASI</name>
<keyword evidence="3" id="KW-1185">Reference proteome</keyword>
<feature type="compositionally biased region" description="Polar residues" evidence="1">
    <location>
        <begin position="114"/>
        <end position="129"/>
    </location>
</feature>
<comment type="caution">
    <text evidence="2">The sequence shown here is derived from an EMBL/GenBank/DDBJ whole genome shotgun (WGS) entry which is preliminary data.</text>
</comment>
<proteinExistence type="predicted"/>
<accession>A0A0L6VCR4</accession>